<dbReference type="PANTHER" id="PTHR46268:SF6">
    <property type="entry name" value="UNIVERSAL STRESS PROTEIN UP12"/>
    <property type="match status" value="1"/>
</dbReference>
<dbReference type="Pfam" id="PF00582">
    <property type="entry name" value="Usp"/>
    <property type="match status" value="1"/>
</dbReference>
<organism evidence="3 4">
    <name type="scientific">Natrinema soli</name>
    <dbReference type="NCBI Taxonomy" id="1930624"/>
    <lineage>
        <taxon>Archaea</taxon>
        <taxon>Methanobacteriati</taxon>
        <taxon>Methanobacteriota</taxon>
        <taxon>Stenosarchaea group</taxon>
        <taxon>Halobacteria</taxon>
        <taxon>Halobacteriales</taxon>
        <taxon>Natrialbaceae</taxon>
        <taxon>Natrinema</taxon>
    </lineage>
</organism>
<dbReference type="InterPro" id="IPR006016">
    <property type="entry name" value="UspA"/>
</dbReference>
<feature type="domain" description="UspA" evidence="2">
    <location>
        <begin position="3"/>
        <end position="145"/>
    </location>
</feature>
<accession>A0ABD5STP5</accession>
<dbReference type="Gene3D" id="3.40.50.620">
    <property type="entry name" value="HUPs"/>
    <property type="match status" value="1"/>
</dbReference>
<evidence type="ECO:0000313" key="4">
    <source>
        <dbReference type="Proteomes" id="UP001596383"/>
    </source>
</evidence>
<dbReference type="PANTHER" id="PTHR46268">
    <property type="entry name" value="STRESS RESPONSE PROTEIN NHAX"/>
    <property type="match status" value="1"/>
</dbReference>
<dbReference type="AlphaFoldDB" id="A0ABD5STP5"/>
<dbReference type="Proteomes" id="UP001596383">
    <property type="component" value="Unassembled WGS sequence"/>
</dbReference>
<sequence length="145" mass="15714">MYHIVIPIDEDGTRAATAAQFVTHLGDESGLGADLDDLSVTVVNVFKEFKAIDDGGNVRSEDLYDEDEFPESVESARDRLAEAGVEVDLVRRHGDPGTEIVEYAEEADADTIVIPGRKRSPVSKAVFGSVTQDVILKADRPVTIV</sequence>
<dbReference type="CDD" id="cd00293">
    <property type="entry name" value="USP-like"/>
    <property type="match status" value="1"/>
</dbReference>
<evidence type="ECO:0000313" key="3">
    <source>
        <dbReference type="EMBL" id="MFC6768514.1"/>
    </source>
</evidence>
<dbReference type="PRINTS" id="PR01438">
    <property type="entry name" value="UNVRSLSTRESS"/>
</dbReference>
<evidence type="ECO:0000256" key="1">
    <source>
        <dbReference type="ARBA" id="ARBA00008791"/>
    </source>
</evidence>
<reference evidence="3 4" key="1">
    <citation type="journal article" date="2019" name="Int. J. Syst. Evol. Microbiol.">
        <title>The Global Catalogue of Microorganisms (GCM) 10K type strain sequencing project: providing services to taxonomists for standard genome sequencing and annotation.</title>
        <authorList>
            <consortium name="The Broad Institute Genomics Platform"/>
            <consortium name="The Broad Institute Genome Sequencing Center for Infectious Disease"/>
            <person name="Wu L."/>
            <person name="Ma J."/>
        </authorList>
    </citation>
    <scope>NUCLEOTIDE SEQUENCE [LARGE SCALE GENOMIC DNA]</scope>
    <source>
        <strain evidence="3 4">LMG 29247</strain>
    </source>
</reference>
<evidence type="ECO:0000259" key="2">
    <source>
        <dbReference type="Pfam" id="PF00582"/>
    </source>
</evidence>
<comment type="caution">
    <text evidence="3">The sequence shown here is derived from an EMBL/GenBank/DDBJ whole genome shotgun (WGS) entry which is preliminary data.</text>
</comment>
<proteinExistence type="inferred from homology"/>
<dbReference type="SUPFAM" id="SSF52402">
    <property type="entry name" value="Adenine nucleotide alpha hydrolases-like"/>
    <property type="match status" value="1"/>
</dbReference>
<dbReference type="InterPro" id="IPR014729">
    <property type="entry name" value="Rossmann-like_a/b/a_fold"/>
</dbReference>
<name>A0ABD5STP5_9EURY</name>
<gene>
    <name evidence="3" type="ORF">ACFQE6_26950</name>
</gene>
<dbReference type="InterPro" id="IPR006015">
    <property type="entry name" value="Universal_stress_UspA"/>
</dbReference>
<comment type="similarity">
    <text evidence="1">Belongs to the universal stress protein A family.</text>
</comment>
<keyword evidence="4" id="KW-1185">Reference proteome</keyword>
<dbReference type="RefSeq" id="WP_273741280.1">
    <property type="nucleotide sequence ID" value="NZ_JAQIVI010000574.1"/>
</dbReference>
<protein>
    <submittedName>
        <fullName evidence="3">Universal stress protein</fullName>
    </submittedName>
</protein>
<dbReference type="EMBL" id="JBHSWV010000574">
    <property type="protein sequence ID" value="MFC6768514.1"/>
    <property type="molecule type" value="Genomic_DNA"/>
</dbReference>